<evidence type="ECO:0000313" key="7">
    <source>
        <dbReference type="Proteomes" id="UP000332515"/>
    </source>
</evidence>
<dbReference type="Pfam" id="PF07702">
    <property type="entry name" value="UTRA"/>
    <property type="match status" value="1"/>
</dbReference>
<dbReference type="PANTHER" id="PTHR44846:SF1">
    <property type="entry name" value="MANNOSYL-D-GLYCERATE TRANSPORT_METABOLISM SYSTEM REPRESSOR MNGR-RELATED"/>
    <property type="match status" value="1"/>
</dbReference>
<dbReference type="InterPro" id="IPR036388">
    <property type="entry name" value="WH-like_DNA-bd_sf"/>
</dbReference>
<evidence type="ECO:0000259" key="5">
    <source>
        <dbReference type="PROSITE" id="PS50949"/>
    </source>
</evidence>
<dbReference type="CDD" id="cd07377">
    <property type="entry name" value="WHTH_GntR"/>
    <property type="match status" value="1"/>
</dbReference>
<gene>
    <name evidence="6" type="ORF">F0357_23105</name>
</gene>
<evidence type="ECO:0000313" key="6">
    <source>
        <dbReference type="EMBL" id="MQT15488.1"/>
    </source>
</evidence>
<keyword evidence="7" id="KW-1185">Reference proteome</keyword>
<feature type="compositionally biased region" description="Low complexity" evidence="4">
    <location>
        <begin position="33"/>
        <end position="45"/>
    </location>
</feature>
<dbReference type="SMART" id="SM00345">
    <property type="entry name" value="HTH_GNTR"/>
    <property type="match status" value="1"/>
</dbReference>
<dbReference type="InterPro" id="IPR036390">
    <property type="entry name" value="WH_DNA-bd_sf"/>
</dbReference>
<feature type="domain" description="HTH gntR-type" evidence="5">
    <location>
        <begin position="52"/>
        <end position="120"/>
    </location>
</feature>
<keyword evidence="3" id="KW-0804">Transcription</keyword>
<name>A0A6A7YBY7_9HYPH</name>
<accession>A0A6A7YBY7</accession>
<comment type="caution">
    <text evidence="6">The sequence shown here is derived from an EMBL/GenBank/DDBJ whole genome shotgun (WGS) entry which is preliminary data.</text>
</comment>
<dbReference type="InterPro" id="IPR028978">
    <property type="entry name" value="Chorismate_lyase_/UTRA_dom_sf"/>
</dbReference>
<dbReference type="Proteomes" id="UP000332515">
    <property type="component" value="Unassembled WGS sequence"/>
</dbReference>
<organism evidence="6 7">
    <name type="scientific">Segnochrobactrum spirostomi</name>
    <dbReference type="NCBI Taxonomy" id="2608987"/>
    <lineage>
        <taxon>Bacteria</taxon>
        <taxon>Pseudomonadati</taxon>
        <taxon>Pseudomonadota</taxon>
        <taxon>Alphaproteobacteria</taxon>
        <taxon>Hyphomicrobiales</taxon>
        <taxon>Segnochrobactraceae</taxon>
        <taxon>Segnochrobactrum</taxon>
    </lineage>
</organism>
<dbReference type="SUPFAM" id="SSF46785">
    <property type="entry name" value="Winged helix' DNA-binding domain"/>
    <property type="match status" value="1"/>
</dbReference>
<evidence type="ECO:0000256" key="4">
    <source>
        <dbReference type="SAM" id="MobiDB-lite"/>
    </source>
</evidence>
<evidence type="ECO:0000256" key="2">
    <source>
        <dbReference type="ARBA" id="ARBA00023125"/>
    </source>
</evidence>
<reference evidence="6 7" key="1">
    <citation type="submission" date="2019-09" db="EMBL/GenBank/DDBJ databases">
        <title>Segnochrobactrum spirostomi gen. nov., sp. nov., isolated from the ciliate Spirostomum cf. yagiui and description of a novel family, Segnochrobactraceae fam. nov. within the order Rhizobiales of the class Alphaproteobacteria.</title>
        <authorList>
            <person name="Akter S."/>
            <person name="Shazib S.U.A."/>
            <person name="Shin M.K."/>
        </authorList>
    </citation>
    <scope>NUCLEOTIDE SEQUENCE [LARGE SCALE GENOMIC DNA]</scope>
    <source>
        <strain evidence="6 7">Sp-1</strain>
    </source>
</reference>
<dbReference type="PANTHER" id="PTHR44846">
    <property type="entry name" value="MANNOSYL-D-GLYCERATE TRANSPORT/METABOLISM SYSTEM REPRESSOR MNGR-RELATED"/>
    <property type="match status" value="1"/>
</dbReference>
<dbReference type="Pfam" id="PF00392">
    <property type="entry name" value="GntR"/>
    <property type="match status" value="1"/>
</dbReference>
<dbReference type="SMART" id="SM00866">
    <property type="entry name" value="UTRA"/>
    <property type="match status" value="1"/>
</dbReference>
<dbReference type="InterPro" id="IPR000524">
    <property type="entry name" value="Tscrpt_reg_HTH_GntR"/>
</dbReference>
<dbReference type="InterPro" id="IPR050679">
    <property type="entry name" value="Bact_HTH_transcr_reg"/>
</dbReference>
<evidence type="ECO:0000256" key="3">
    <source>
        <dbReference type="ARBA" id="ARBA00023163"/>
    </source>
</evidence>
<sequence>MRTCAGRHAAPSPPRPFPTCPGGGGRPPHPRRASPLARKSAAPAKAAREPQKLRYEVVYDLVLDLIAKNGLKPGDKLPSATDLVAMSGVSLISVRHALDKLENAGRIRRHQGIGTFVARERIVSEPSRSGELLQTLAVDGAEPELSTEVLELAVGLPSPTVARALAVDPGTPVWTLVRLRKVGRDPAILEQAILPLSLVPSLGEAQLTAGGSLYRFLAERYDLADERTEQVFEVVRPTAAERERLGLQPREQVVRIRGVSFTAAGVAFDCWSQTYRATDFVFYTTGNGQHRLLAPSQTDDWSVTPLPGVSSKRG</sequence>
<dbReference type="GO" id="GO:0045892">
    <property type="term" value="P:negative regulation of DNA-templated transcription"/>
    <property type="evidence" value="ECO:0007669"/>
    <property type="project" value="TreeGrafter"/>
</dbReference>
<dbReference type="SUPFAM" id="SSF64288">
    <property type="entry name" value="Chorismate lyase-like"/>
    <property type="match status" value="1"/>
</dbReference>
<evidence type="ECO:0000256" key="1">
    <source>
        <dbReference type="ARBA" id="ARBA00023015"/>
    </source>
</evidence>
<dbReference type="InterPro" id="IPR011663">
    <property type="entry name" value="UTRA"/>
</dbReference>
<keyword evidence="2" id="KW-0238">DNA-binding</keyword>
<dbReference type="GO" id="GO:0003677">
    <property type="term" value="F:DNA binding"/>
    <property type="evidence" value="ECO:0007669"/>
    <property type="project" value="UniProtKB-KW"/>
</dbReference>
<dbReference type="EMBL" id="VWNA01000003">
    <property type="protein sequence ID" value="MQT15488.1"/>
    <property type="molecule type" value="Genomic_DNA"/>
</dbReference>
<dbReference type="Gene3D" id="1.10.10.10">
    <property type="entry name" value="Winged helix-like DNA-binding domain superfamily/Winged helix DNA-binding domain"/>
    <property type="match status" value="1"/>
</dbReference>
<protein>
    <submittedName>
        <fullName evidence="6">GntR family transcriptional regulator</fullName>
    </submittedName>
</protein>
<keyword evidence="1" id="KW-0805">Transcription regulation</keyword>
<proteinExistence type="predicted"/>
<dbReference type="PROSITE" id="PS50949">
    <property type="entry name" value="HTH_GNTR"/>
    <property type="match status" value="1"/>
</dbReference>
<dbReference type="Gene3D" id="3.40.1410.10">
    <property type="entry name" value="Chorismate lyase-like"/>
    <property type="match status" value="1"/>
</dbReference>
<dbReference type="GO" id="GO:0003700">
    <property type="term" value="F:DNA-binding transcription factor activity"/>
    <property type="evidence" value="ECO:0007669"/>
    <property type="project" value="InterPro"/>
</dbReference>
<dbReference type="AlphaFoldDB" id="A0A6A7YBY7"/>
<feature type="region of interest" description="Disordered" evidence="4">
    <location>
        <begin position="1"/>
        <end position="48"/>
    </location>
</feature>